<keyword evidence="2" id="KW-0808">Transferase</keyword>
<dbReference type="OrthoDB" id="8772678at2"/>
<dbReference type="Gene3D" id="3.30.420.40">
    <property type="match status" value="2"/>
</dbReference>
<organism evidence="2 3">
    <name type="scientific">Thermostaphylospora chromogena</name>
    <dbReference type="NCBI Taxonomy" id="35622"/>
    <lineage>
        <taxon>Bacteria</taxon>
        <taxon>Bacillati</taxon>
        <taxon>Actinomycetota</taxon>
        <taxon>Actinomycetes</taxon>
        <taxon>Streptosporangiales</taxon>
        <taxon>Thermomonosporaceae</taxon>
        <taxon>Thermostaphylospora</taxon>
    </lineage>
</organism>
<dbReference type="Pfam" id="PF00480">
    <property type="entry name" value="ROK"/>
    <property type="match status" value="1"/>
</dbReference>
<dbReference type="STRING" id="35622.SAMN04489764_0287"/>
<dbReference type="AlphaFoldDB" id="A0A1H1A2L5"/>
<dbReference type="SUPFAM" id="SSF53067">
    <property type="entry name" value="Actin-like ATPase domain"/>
    <property type="match status" value="1"/>
</dbReference>
<accession>A0A1H1A2L5</accession>
<keyword evidence="3" id="KW-1185">Reference proteome</keyword>
<reference evidence="2 3" key="1">
    <citation type="submission" date="2016-10" db="EMBL/GenBank/DDBJ databases">
        <authorList>
            <person name="de Groot N.N."/>
        </authorList>
    </citation>
    <scope>NUCLEOTIDE SEQUENCE [LARGE SCALE GENOMIC DNA]</scope>
    <source>
        <strain evidence="2 3">DSM 43794</strain>
    </source>
</reference>
<evidence type="ECO:0000313" key="3">
    <source>
        <dbReference type="Proteomes" id="UP000217103"/>
    </source>
</evidence>
<dbReference type="Proteomes" id="UP000217103">
    <property type="component" value="Unassembled WGS sequence"/>
</dbReference>
<evidence type="ECO:0000313" key="2">
    <source>
        <dbReference type="EMBL" id="SDQ33945.1"/>
    </source>
</evidence>
<dbReference type="CDD" id="cd24068">
    <property type="entry name" value="ASKHA_NBD_ROK_FnNanK-like"/>
    <property type="match status" value="1"/>
</dbReference>
<sequence length="314" mass="31167">MNLAVGVDIGGTKIAAGLVASSGVLLATAARPTPAVRGRDAILDTVTALVRELLTTRPGDGDVVAVGVGSAGVVDPRRGVVLSATRALAGWAGTDLRGELSRRLGLRVAVDNDVHAHALGEQWRGAAAGRRDVLLVTVGTGVGASIVLDGRIRHGAHSVAGHAGHMTVAAAAGRPCPCGGRGHVEAVASGPALLGEYSRRTGTDSPDLTEVARLAADGDPVAGAVLAEGGAALGSMIGGLVNVIDPEIVVIGGGVAGCGEPWWRAVRETIGAEVLPALRDIPVEPAALGGSAALLGAARMAFAAARDREPSATS</sequence>
<dbReference type="RefSeq" id="WP_093257071.1">
    <property type="nucleotide sequence ID" value="NZ_FNKK01000002.1"/>
</dbReference>
<protein>
    <submittedName>
        <fullName evidence="2">Glucokinase</fullName>
    </submittedName>
</protein>
<gene>
    <name evidence="2" type="ORF">SAMN04489764_0287</name>
</gene>
<dbReference type="GO" id="GO:0016301">
    <property type="term" value="F:kinase activity"/>
    <property type="evidence" value="ECO:0007669"/>
    <property type="project" value="UniProtKB-KW"/>
</dbReference>
<dbReference type="PANTHER" id="PTHR18964:SF169">
    <property type="entry name" value="N-ACETYLMANNOSAMINE KINASE"/>
    <property type="match status" value="1"/>
</dbReference>
<dbReference type="EMBL" id="FNKK01000002">
    <property type="protein sequence ID" value="SDQ33945.1"/>
    <property type="molecule type" value="Genomic_DNA"/>
</dbReference>
<comment type="similarity">
    <text evidence="1">Belongs to the ROK (NagC/XylR) family.</text>
</comment>
<evidence type="ECO:0000256" key="1">
    <source>
        <dbReference type="ARBA" id="ARBA00006479"/>
    </source>
</evidence>
<dbReference type="InterPro" id="IPR043129">
    <property type="entry name" value="ATPase_NBD"/>
</dbReference>
<proteinExistence type="inferred from homology"/>
<keyword evidence="2" id="KW-0418">Kinase</keyword>
<name>A0A1H1A2L5_9ACTN</name>
<dbReference type="PANTHER" id="PTHR18964">
    <property type="entry name" value="ROK (REPRESSOR, ORF, KINASE) FAMILY"/>
    <property type="match status" value="1"/>
</dbReference>
<dbReference type="InterPro" id="IPR000600">
    <property type="entry name" value="ROK"/>
</dbReference>